<dbReference type="Proteomes" id="UP001596099">
    <property type="component" value="Unassembled WGS sequence"/>
</dbReference>
<accession>A0ABD5RQ16</accession>
<evidence type="ECO:0000256" key="1">
    <source>
        <dbReference type="SAM" id="Phobius"/>
    </source>
</evidence>
<dbReference type="RefSeq" id="WP_247415571.1">
    <property type="nucleotide sequence ID" value="NZ_JALLGW010000001.1"/>
</dbReference>
<evidence type="ECO:0000313" key="3">
    <source>
        <dbReference type="Proteomes" id="UP001596099"/>
    </source>
</evidence>
<reference evidence="2 3" key="1">
    <citation type="journal article" date="2019" name="Int. J. Syst. Evol. Microbiol.">
        <title>The Global Catalogue of Microorganisms (GCM) 10K type strain sequencing project: providing services to taxonomists for standard genome sequencing and annotation.</title>
        <authorList>
            <consortium name="The Broad Institute Genomics Platform"/>
            <consortium name="The Broad Institute Genome Sequencing Center for Infectious Disease"/>
            <person name="Wu L."/>
            <person name="Ma J."/>
        </authorList>
    </citation>
    <scope>NUCLEOTIDE SEQUENCE [LARGE SCALE GENOMIC DNA]</scope>
    <source>
        <strain evidence="2 3">CGMCC 1.12543</strain>
    </source>
</reference>
<name>A0ABD5RQ16_9EURY</name>
<keyword evidence="1" id="KW-0472">Membrane</keyword>
<dbReference type="EMBL" id="JBHSQH010000001">
    <property type="protein sequence ID" value="MFC5972360.1"/>
    <property type="molecule type" value="Genomic_DNA"/>
</dbReference>
<comment type="caution">
    <text evidence="2">The sequence shown here is derived from an EMBL/GenBank/DDBJ whole genome shotgun (WGS) entry which is preliminary data.</text>
</comment>
<proteinExistence type="predicted"/>
<keyword evidence="1" id="KW-1133">Transmembrane helix</keyword>
<dbReference type="AlphaFoldDB" id="A0ABD5RQ16"/>
<organism evidence="2 3">
    <name type="scientific">Halomarina salina</name>
    <dbReference type="NCBI Taxonomy" id="1872699"/>
    <lineage>
        <taxon>Archaea</taxon>
        <taxon>Methanobacteriati</taxon>
        <taxon>Methanobacteriota</taxon>
        <taxon>Stenosarchaea group</taxon>
        <taxon>Halobacteria</taxon>
        <taxon>Halobacteriales</taxon>
        <taxon>Natronomonadaceae</taxon>
        <taxon>Halomarina</taxon>
    </lineage>
</organism>
<evidence type="ECO:0000313" key="2">
    <source>
        <dbReference type="EMBL" id="MFC5972360.1"/>
    </source>
</evidence>
<sequence length="85" mass="8859">MPWQDLVFAVGSMVGIIALLPTLRDQTALVPRRTSLTSFAIGGIYTAAFVSLGMWLSALGSVLTATIWFAIASLRSDGGEAANSG</sequence>
<feature type="transmembrane region" description="Helical" evidence="1">
    <location>
        <begin position="6"/>
        <end position="23"/>
    </location>
</feature>
<protein>
    <submittedName>
        <fullName evidence="2">Uncharacterized protein</fullName>
    </submittedName>
</protein>
<feature type="transmembrane region" description="Helical" evidence="1">
    <location>
        <begin position="44"/>
        <end position="71"/>
    </location>
</feature>
<keyword evidence="1" id="KW-0812">Transmembrane</keyword>
<keyword evidence="3" id="KW-1185">Reference proteome</keyword>
<gene>
    <name evidence="2" type="ORF">ACFPYI_13545</name>
</gene>